<dbReference type="GO" id="GO:0005980">
    <property type="term" value="P:glycogen catabolic process"/>
    <property type="evidence" value="ECO:0007669"/>
    <property type="project" value="TreeGrafter"/>
</dbReference>
<dbReference type="GO" id="GO:0030170">
    <property type="term" value="F:pyridoxal phosphate binding"/>
    <property type="evidence" value="ECO:0007669"/>
    <property type="project" value="InterPro"/>
</dbReference>
<comment type="catalytic activity">
    <reaction evidence="1 11">
        <text>[(1-&gt;4)-alpha-D-glucosyl](n) + phosphate = [(1-&gt;4)-alpha-D-glucosyl](n-1) + alpha-D-glucose 1-phosphate</text>
        <dbReference type="Rhea" id="RHEA:41732"/>
        <dbReference type="Rhea" id="RHEA-COMP:9584"/>
        <dbReference type="Rhea" id="RHEA-COMP:9586"/>
        <dbReference type="ChEBI" id="CHEBI:15444"/>
        <dbReference type="ChEBI" id="CHEBI:43474"/>
        <dbReference type="ChEBI" id="CHEBI:58601"/>
        <dbReference type="EC" id="2.4.1.1"/>
    </reaction>
</comment>
<dbReference type="PANTHER" id="PTHR11468">
    <property type="entry name" value="GLYCOGEN PHOSPHORYLASE"/>
    <property type="match status" value="1"/>
</dbReference>
<evidence type="ECO:0000256" key="8">
    <source>
        <dbReference type="ARBA" id="ARBA00023277"/>
    </source>
</evidence>
<dbReference type="CDD" id="cd04300">
    <property type="entry name" value="GT35_Glycogen_Phosphorylase"/>
    <property type="match status" value="1"/>
</dbReference>
<dbReference type="GO" id="GO:0005737">
    <property type="term" value="C:cytoplasm"/>
    <property type="evidence" value="ECO:0007669"/>
    <property type="project" value="TreeGrafter"/>
</dbReference>
<dbReference type="InterPro" id="IPR035090">
    <property type="entry name" value="Pyridoxal_P_attach_site"/>
</dbReference>
<evidence type="ECO:0000256" key="11">
    <source>
        <dbReference type="RuleBase" id="RU000587"/>
    </source>
</evidence>
<keyword evidence="6 11" id="KW-0808">Transferase</keyword>
<dbReference type="FunFam" id="3.40.50.2000:FF:000005">
    <property type="entry name" value="Alpha-1,4 glucan phosphorylase"/>
    <property type="match status" value="1"/>
</dbReference>
<dbReference type="OrthoDB" id="7229284at2"/>
<protein>
    <recommendedName>
        <fullName evidence="11">Alpha-1,4 glucan phosphorylase</fullName>
        <ecNumber evidence="11">2.4.1.1</ecNumber>
    </recommendedName>
</protein>
<evidence type="ECO:0000313" key="12">
    <source>
        <dbReference type="EMBL" id="GAC25216.1"/>
    </source>
</evidence>
<name>K6YMH7_9ALTE</name>
<dbReference type="NCBIfam" id="TIGR02093">
    <property type="entry name" value="P_ylase"/>
    <property type="match status" value="1"/>
</dbReference>
<dbReference type="eggNOG" id="COG0058">
    <property type="taxonomic scope" value="Bacteria"/>
</dbReference>
<evidence type="ECO:0000256" key="4">
    <source>
        <dbReference type="ARBA" id="ARBA00022600"/>
    </source>
</evidence>
<keyword evidence="8 11" id="KW-0119">Carbohydrate metabolism</keyword>
<dbReference type="PROSITE" id="PS00102">
    <property type="entry name" value="PHOSPHORYLASE"/>
    <property type="match status" value="1"/>
</dbReference>
<evidence type="ECO:0000256" key="10">
    <source>
        <dbReference type="PIRSR" id="PIRSR000460-1"/>
    </source>
</evidence>
<dbReference type="SUPFAM" id="SSF53756">
    <property type="entry name" value="UDP-Glycosyltransferase/glycogen phosphorylase"/>
    <property type="match status" value="1"/>
</dbReference>
<evidence type="ECO:0000256" key="6">
    <source>
        <dbReference type="ARBA" id="ARBA00022679"/>
    </source>
</evidence>
<evidence type="ECO:0000256" key="5">
    <source>
        <dbReference type="ARBA" id="ARBA00022676"/>
    </source>
</evidence>
<dbReference type="GO" id="GO:0008184">
    <property type="term" value="F:glycogen phosphorylase activity"/>
    <property type="evidence" value="ECO:0007669"/>
    <property type="project" value="InterPro"/>
</dbReference>
<comment type="function">
    <text evidence="9">Phosphorylase is an important allosteric enzyme in carbohydrate metabolism. Enzymes from different sources differ in their regulatory mechanisms and in their natural substrates. However, all known phosphorylases share catalytic and structural properties.</text>
</comment>
<comment type="caution">
    <text evidence="12">The sequence shown here is derived from an EMBL/GenBank/DDBJ whole genome shotgun (WGS) entry which is preliminary data.</text>
</comment>
<dbReference type="InterPro" id="IPR000811">
    <property type="entry name" value="Glyco_trans_35"/>
</dbReference>
<reference evidence="12 13" key="1">
    <citation type="journal article" date="2017" name="Antonie Van Leeuwenhoek">
        <title>Rhizobium rhizosphaerae sp. nov., a novel species isolated from rice rhizosphere.</title>
        <authorList>
            <person name="Zhao J.J."/>
            <person name="Zhang J."/>
            <person name="Zhang R.J."/>
            <person name="Zhang C.W."/>
            <person name="Yin H.Q."/>
            <person name="Zhang X.X."/>
        </authorList>
    </citation>
    <scope>NUCLEOTIDE SEQUENCE [LARGE SCALE GENOMIC DNA]</scope>
    <source>
        <strain evidence="12 13">KMM 241</strain>
    </source>
</reference>
<dbReference type="Pfam" id="PF00343">
    <property type="entry name" value="Phosphorylase"/>
    <property type="match status" value="1"/>
</dbReference>
<sequence>MTTKTTKRATKKVASSSKTMMNKAELKASIVKHLHCSLGTDENKANNHAWWKATCASVQEHVLEGLRKTQKSHYLNDTRAVHYFSAEFLMGRLMSNNLHNLGLFEQTEKALNELGVNLTDIMEEEPDMALGNGGLGRLAACFIDSLATLDLPAVGYGLHYEHGLFRQEIQNGEQIERPDSWRDYGNPWEICRPESIQDIPLFGYVETKYGENGRINKEWHPGHIVKGLPWDIPVVGYGGKTVNVLRLWQSQSSDYFNWDVFNAGGYVDAQTENVQAETISKVLYPNDETQAGKDLRLIQQYFFSACSLKDIIRRYKRAHGDDWSRFSEQVVIQLNDTHPAVAIPELMRILIDRAELDWDYAWSICSKTFAYTNHTLLPEALEKWPARMFERILPRHLEIIYEINRRFMDEVEAVWPGNNEIKRKLSIIEEGPDKMVRMGNLSVIGSFAVNGVAEIHSALVKKDLFPEFNHMWPSKLTNVTNGITPRRWLKACNPALSQLIDGKIGQDWPLNLDKLKGLAEFAEDAKFQKQFMKIKRDNKVQLAKEVMALTDVEIDPNAIFDVQIKRLHEYKRQHLNLLYIMALYRRLLENPDYDMHPRVFLFGAKAAPGYKLAKDIIFAINKVAEKINNDARVNHKLKVVFLPNYRVSLAEKMIPAADISEQISTAGKEASGTGNMKLSLNGALTVGTLDGANIEIAEEVGDENIFIFGLTVAEVEALDKKGYNPFDYYDNNRELKAVLDWLDSDYFTPGKPGALSSLKRSMLEGGDHYKVLADFTSYCEAQSLADKAYKEPERWAKMAILNTAHMGKFTSDRSIKDYVERIWKLDPCKVD</sequence>
<evidence type="ECO:0000256" key="3">
    <source>
        <dbReference type="ARBA" id="ARBA00006047"/>
    </source>
</evidence>
<comment type="cofactor">
    <cofactor evidence="2 11">
        <name>pyridoxal 5'-phosphate</name>
        <dbReference type="ChEBI" id="CHEBI:597326"/>
    </cofactor>
</comment>
<dbReference type="Gene3D" id="3.40.50.2000">
    <property type="entry name" value="Glycogen Phosphorylase B"/>
    <property type="match status" value="2"/>
</dbReference>
<dbReference type="RefSeq" id="WP_006993367.1">
    <property type="nucleotide sequence ID" value="NZ_BAEP01000056.1"/>
</dbReference>
<accession>K6YMH7</accession>
<feature type="modified residue" description="N6-(pyridoxal phosphate)lysine" evidence="10">
    <location>
        <position position="677"/>
    </location>
</feature>
<evidence type="ECO:0000256" key="1">
    <source>
        <dbReference type="ARBA" id="ARBA00001275"/>
    </source>
</evidence>
<keyword evidence="4" id="KW-0321">Glycogen metabolism</keyword>
<dbReference type="EC" id="2.4.1.1" evidence="11"/>
<gene>
    <name evidence="12" type="primary">glgP</name>
    <name evidence="12" type="ORF">GMES_2926</name>
</gene>
<dbReference type="Proteomes" id="UP000006263">
    <property type="component" value="Unassembled WGS sequence"/>
</dbReference>
<evidence type="ECO:0000313" key="13">
    <source>
        <dbReference type="Proteomes" id="UP000006263"/>
    </source>
</evidence>
<evidence type="ECO:0000256" key="9">
    <source>
        <dbReference type="ARBA" id="ARBA00025174"/>
    </source>
</evidence>
<dbReference type="PANTHER" id="PTHR11468:SF25">
    <property type="entry name" value="MALTODEXTRIN PHOSPHORYLASE"/>
    <property type="match status" value="1"/>
</dbReference>
<evidence type="ECO:0000256" key="2">
    <source>
        <dbReference type="ARBA" id="ARBA00001933"/>
    </source>
</evidence>
<dbReference type="EMBL" id="BAEP01000056">
    <property type="protein sequence ID" value="GAC25216.1"/>
    <property type="molecule type" value="Genomic_DNA"/>
</dbReference>
<comment type="function">
    <text evidence="11">Allosteric enzyme that catalyzes the rate-limiting step in glycogen catabolism, the phosphorolytic cleavage of glycogen to produce glucose-1-phosphate, and plays a central role in maintaining cellular and organismal glucose homeostasis.</text>
</comment>
<comment type="similarity">
    <text evidence="3 11">Belongs to the glycogen phosphorylase family.</text>
</comment>
<dbReference type="AlphaFoldDB" id="K6YMH7"/>
<keyword evidence="7 10" id="KW-0663">Pyridoxal phosphate</keyword>
<proteinExistence type="inferred from homology"/>
<dbReference type="PIRSF" id="PIRSF000460">
    <property type="entry name" value="Pprylas_GlgP"/>
    <property type="match status" value="1"/>
</dbReference>
<evidence type="ECO:0000256" key="7">
    <source>
        <dbReference type="ARBA" id="ARBA00022898"/>
    </source>
</evidence>
<organism evidence="12 13">
    <name type="scientific">Paraglaciecola mesophila KMM 241</name>
    <dbReference type="NCBI Taxonomy" id="1128912"/>
    <lineage>
        <taxon>Bacteria</taxon>
        <taxon>Pseudomonadati</taxon>
        <taxon>Pseudomonadota</taxon>
        <taxon>Gammaproteobacteria</taxon>
        <taxon>Alteromonadales</taxon>
        <taxon>Alteromonadaceae</taxon>
        <taxon>Paraglaciecola</taxon>
    </lineage>
</organism>
<dbReference type="FunFam" id="3.40.50.2000:FF:000807">
    <property type="entry name" value="Alpha-glucan phosphorylase 2, cytosolic"/>
    <property type="match status" value="1"/>
</dbReference>
<keyword evidence="5 11" id="KW-0328">Glycosyltransferase</keyword>
<dbReference type="InterPro" id="IPR011833">
    <property type="entry name" value="Glycg_phsphrylas"/>
</dbReference>